<keyword evidence="3" id="KW-1185">Reference proteome</keyword>
<evidence type="ECO:0000313" key="3">
    <source>
        <dbReference type="Proteomes" id="UP001152798"/>
    </source>
</evidence>
<sequence length="292" mass="32810">METYSAEDTIPMDLPRERTAKDLPRKKASVFVRMIVPETFLRIHWGKESRGPRAVLMTRDATCGPGLARTRLHSRDPPQLHIYVFGDRSILLTGSRHLHSCPKSILLSPSHVMYSAPILRSKEVRVGRFSTPDICKGLIEKKPISASEHPNSQLDGRMRSKIIRMFIVFGRFTSSPFHFFIHRKFCHVATPVAVALGVKKPTPAASSAPLGYSRGPAHRVTWYRPRPPPRQNGLPPSPPPRYLPAGTPRIRLVQGSRSATVDTGYIQPIRNGVTTPHSVYNTLYDVLFRVEI</sequence>
<evidence type="ECO:0000313" key="2">
    <source>
        <dbReference type="EMBL" id="CAH1402655.1"/>
    </source>
</evidence>
<dbReference type="EMBL" id="OV725081">
    <property type="protein sequence ID" value="CAH1402655.1"/>
    <property type="molecule type" value="Genomic_DNA"/>
</dbReference>
<protein>
    <submittedName>
        <fullName evidence="2">Uncharacterized protein</fullName>
    </submittedName>
</protein>
<feature type="compositionally biased region" description="Pro residues" evidence="1">
    <location>
        <begin position="225"/>
        <end position="242"/>
    </location>
</feature>
<name>A0A9P0MS65_NEZVI</name>
<feature type="region of interest" description="Disordered" evidence="1">
    <location>
        <begin position="224"/>
        <end position="247"/>
    </location>
</feature>
<reference evidence="2" key="1">
    <citation type="submission" date="2022-01" db="EMBL/GenBank/DDBJ databases">
        <authorList>
            <person name="King R."/>
        </authorList>
    </citation>
    <scope>NUCLEOTIDE SEQUENCE</scope>
</reference>
<gene>
    <name evidence="2" type="ORF">NEZAVI_LOCUS11420</name>
</gene>
<proteinExistence type="predicted"/>
<evidence type="ECO:0000256" key="1">
    <source>
        <dbReference type="SAM" id="MobiDB-lite"/>
    </source>
</evidence>
<dbReference type="AlphaFoldDB" id="A0A9P0MS65"/>
<accession>A0A9P0MS65</accession>
<organism evidence="2 3">
    <name type="scientific">Nezara viridula</name>
    <name type="common">Southern green stink bug</name>
    <name type="synonym">Cimex viridulus</name>
    <dbReference type="NCBI Taxonomy" id="85310"/>
    <lineage>
        <taxon>Eukaryota</taxon>
        <taxon>Metazoa</taxon>
        <taxon>Ecdysozoa</taxon>
        <taxon>Arthropoda</taxon>
        <taxon>Hexapoda</taxon>
        <taxon>Insecta</taxon>
        <taxon>Pterygota</taxon>
        <taxon>Neoptera</taxon>
        <taxon>Paraneoptera</taxon>
        <taxon>Hemiptera</taxon>
        <taxon>Heteroptera</taxon>
        <taxon>Panheteroptera</taxon>
        <taxon>Pentatomomorpha</taxon>
        <taxon>Pentatomoidea</taxon>
        <taxon>Pentatomidae</taxon>
        <taxon>Pentatominae</taxon>
        <taxon>Nezara</taxon>
    </lineage>
</organism>
<dbReference type="Proteomes" id="UP001152798">
    <property type="component" value="Chromosome 5"/>
</dbReference>